<dbReference type="Proteomes" id="UP000886523">
    <property type="component" value="Unassembled WGS sequence"/>
</dbReference>
<organism evidence="1 2">
    <name type="scientific">Hydnum rufescens UP504</name>
    <dbReference type="NCBI Taxonomy" id="1448309"/>
    <lineage>
        <taxon>Eukaryota</taxon>
        <taxon>Fungi</taxon>
        <taxon>Dikarya</taxon>
        <taxon>Basidiomycota</taxon>
        <taxon>Agaricomycotina</taxon>
        <taxon>Agaricomycetes</taxon>
        <taxon>Cantharellales</taxon>
        <taxon>Hydnaceae</taxon>
        <taxon>Hydnum</taxon>
    </lineage>
</organism>
<dbReference type="SUPFAM" id="SSF53098">
    <property type="entry name" value="Ribonuclease H-like"/>
    <property type="match status" value="1"/>
</dbReference>
<keyword evidence="2" id="KW-1185">Reference proteome</keyword>
<protein>
    <submittedName>
        <fullName evidence="1">Uncharacterized protein</fullName>
    </submittedName>
</protein>
<dbReference type="AlphaFoldDB" id="A0A9P6AGQ9"/>
<proteinExistence type="predicted"/>
<accession>A0A9P6AGQ9</accession>
<reference evidence="1" key="1">
    <citation type="journal article" date="2020" name="Nat. Commun.">
        <title>Large-scale genome sequencing of mycorrhizal fungi provides insights into the early evolution of symbiotic traits.</title>
        <authorList>
            <person name="Miyauchi S."/>
            <person name="Kiss E."/>
            <person name="Kuo A."/>
            <person name="Drula E."/>
            <person name="Kohler A."/>
            <person name="Sanchez-Garcia M."/>
            <person name="Morin E."/>
            <person name="Andreopoulos B."/>
            <person name="Barry K.W."/>
            <person name="Bonito G."/>
            <person name="Buee M."/>
            <person name="Carver A."/>
            <person name="Chen C."/>
            <person name="Cichocki N."/>
            <person name="Clum A."/>
            <person name="Culley D."/>
            <person name="Crous P.W."/>
            <person name="Fauchery L."/>
            <person name="Girlanda M."/>
            <person name="Hayes R.D."/>
            <person name="Keri Z."/>
            <person name="LaButti K."/>
            <person name="Lipzen A."/>
            <person name="Lombard V."/>
            <person name="Magnuson J."/>
            <person name="Maillard F."/>
            <person name="Murat C."/>
            <person name="Nolan M."/>
            <person name="Ohm R.A."/>
            <person name="Pangilinan J."/>
            <person name="Pereira M.F."/>
            <person name="Perotto S."/>
            <person name="Peter M."/>
            <person name="Pfister S."/>
            <person name="Riley R."/>
            <person name="Sitrit Y."/>
            <person name="Stielow J.B."/>
            <person name="Szollosi G."/>
            <person name="Zifcakova L."/>
            <person name="Stursova M."/>
            <person name="Spatafora J.W."/>
            <person name="Tedersoo L."/>
            <person name="Vaario L.M."/>
            <person name="Yamada A."/>
            <person name="Yan M."/>
            <person name="Wang P."/>
            <person name="Xu J."/>
            <person name="Bruns T."/>
            <person name="Baldrian P."/>
            <person name="Vilgalys R."/>
            <person name="Dunand C."/>
            <person name="Henrissat B."/>
            <person name="Grigoriev I.V."/>
            <person name="Hibbett D."/>
            <person name="Nagy L.G."/>
            <person name="Martin F.M."/>
        </authorList>
    </citation>
    <scope>NUCLEOTIDE SEQUENCE</scope>
    <source>
        <strain evidence="1">UP504</strain>
    </source>
</reference>
<evidence type="ECO:0000313" key="2">
    <source>
        <dbReference type="Proteomes" id="UP000886523"/>
    </source>
</evidence>
<sequence>MAEKICKILAYPHSVQQLMSGKATPILSGALLAFQSLHNWWQDHEIVNKDILEYVFEGLEWLNKYHEKGSKTYAYMVTMALNPNIKLSFITQSWDLIEQEMAVEWVKEELSKYREKNSDYNSAHKLNNCTL</sequence>
<name>A0A9P6AGQ9_9AGAM</name>
<dbReference type="EMBL" id="MU129183">
    <property type="protein sequence ID" value="KAF9504944.1"/>
    <property type="molecule type" value="Genomic_DNA"/>
</dbReference>
<dbReference type="InterPro" id="IPR012337">
    <property type="entry name" value="RNaseH-like_sf"/>
</dbReference>
<evidence type="ECO:0000313" key="1">
    <source>
        <dbReference type="EMBL" id="KAF9504944.1"/>
    </source>
</evidence>
<gene>
    <name evidence="1" type="ORF">BS47DRAFT_1368424</name>
</gene>
<dbReference type="OrthoDB" id="2790258at2759"/>
<comment type="caution">
    <text evidence="1">The sequence shown here is derived from an EMBL/GenBank/DDBJ whole genome shotgun (WGS) entry which is preliminary data.</text>
</comment>